<dbReference type="OrthoDB" id="7745593at2"/>
<evidence type="ECO:0000256" key="1">
    <source>
        <dbReference type="SAM" id="MobiDB-lite"/>
    </source>
</evidence>
<dbReference type="InterPro" id="IPR002048">
    <property type="entry name" value="EF_hand_dom"/>
</dbReference>
<dbReference type="InterPro" id="IPR018247">
    <property type="entry name" value="EF_Hand_1_Ca_BS"/>
</dbReference>
<dbReference type="Proteomes" id="UP000051295">
    <property type="component" value="Unassembled WGS sequence"/>
</dbReference>
<reference evidence="4 5" key="1">
    <citation type="submission" date="2015-04" db="EMBL/GenBank/DDBJ databases">
        <title>The draft genome sequence of Roseovarius sp.R12b.</title>
        <authorList>
            <person name="Li G."/>
            <person name="Lai Q."/>
            <person name="Shao Z."/>
            <person name="Yan P."/>
        </authorList>
    </citation>
    <scope>NUCLEOTIDE SEQUENCE [LARGE SCALE GENOMIC DNA]</scope>
    <source>
        <strain evidence="4 5">R12B</strain>
    </source>
</reference>
<dbReference type="GO" id="GO:0005509">
    <property type="term" value="F:calcium ion binding"/>
    <property type="evidence" value="ECO:0007669"/>
    <property type="project" value="InterPro"/>
</dbReference>
<dbReference type="RefSeq" id="WP_057796894.1">
    <property type="nucleotide sequence ID" value="NZ_LAXJ01000038.1"/>
</dbReference>
<gene>
    <name evidence="4" type="ORF">XM53_21735</name>
</gene>
<keyword evidence="5" id="KW-1185">Reference proteome</keyword>
<comment type="caution">
    <text evidence="4">The sequence shown here is derived from an EMBL/GenBank/DDBJ whole genome shotgun (WGS) entry which is preliminary data.</text>
</comment>
<proteinExistence type="predicted"/>
<name>A0A0T5NNN8_9RHOB</name>
<dbReference type="AlphaFoldDB" id="A0A0T5NNN8"/>
<feature type="domain" description="EF-hand" evidence="3">
    <location>
        <begin position="42"/>
        <end position="77"/>
    </location>
</feature>
<keyword evidence="2" id="KW-0732">Signal</keyword>
<feature type="signal peptide" evidence="2">
    <location>
        <begin position="1"/>
        <end position="23"/>
    </location>
</feature>
<evidence type="ECO:0000256" key="2">
    <source>
        <dbReference type="SAM" id="SignalP"/>
    </source>
</evidence>
<protein>
    <recommendedName>
        <fullName evidence="3">EF-hand domain-containing protein</fullName>
    </recommendedName>
</protein>
<organism evidence="4 5">
    <name type="scientific">Roseovarius atlanticus</name>
    <dbReference type="NCBI Taxonomy" id="1641875"/>
    <lineage>
        <taxon>Bacteria</taxon>
        <taxon>Pseudomonadati</taxon>
        <taxon>Pseudomonadota</taxon>
        <taxon>Alphaproteobacteria</taxon>
        <taxon>Rhodobacterales</taxon>
        <taxon>Roseobacteraceae</taxon>
        <taxon>Roseovarius</taxon>
    </lineage>
</organism>
<accession>A0A0T5NNN8</accession>
<evidence type="ECO:0000313" key="4">
    <source>
        <dbReference type="EMBL" id="KRS10319.1"/>
    </source>
</evidence>
<dbReference type="InterPro" id="IPR011992">
    <property type="entry name" value="EF-hand-dom_pair"/>
</dbReference>
<dbReference type="SUPFAM" id="SSF47473">
    <property type="entry name" value="EF-hand"/>
    <property type="match status" value="1"/>
</dbReference>
<dbReference type="PROSITE" id="PS50222">
    <property type="entry name" value="EF_HAND_2"/>
    <property type="match status" value="1"/>
</dbReference>
<sequence>MKRNTTLILATAFATALGGAALADTGYITGHHDLPDRDNNIHMNDTMRGHFDHADQNKDGKVTRAEMEAHMQAASEFKSMFEERFDNPQRGQ</sequence>
<dbReference type="EMBL" id="LAXJ01000038">
    <property type="protein sequence ID" value="KRS10319.1"/>
    <property type="molecule type" value="Genomic_DNA"/>
</dbReference>
<feature type="region of interest" description="Disordered" evidence="1">
    <location>
        <begin position="32"/>
        <end position="59"/>
    </location>
</feature>
<feature type="chain" id="PRO_5006663747" description="EF-hand domain-containing protein" evidence="2">
    <location>
        <begin position="24"/>
        <end position="92"/>
    </location>
</feature>
<dbReference type="PROSITE" id="PS00018">
    <property type="entry name" value="EF_HAND_1"/>
    <property type="match status" value="1"/>
</dbReference>
<dbReference type="Gene3D" id="1.10.238.10">
    <property type="entry name" value="EF-hand"/>
    <property type="match status" value="1"/>
</dbReference>
<evidence type="ECO:0000313" key="5">
    <source>
        <dbReference type="Proteomes" id="UP000051295"/>
    </source>
</evidence>
<dbReference type="PATRIC" id="fig|1641875.4.peg.3431"/>
<evidence type="ECO:0000259" key="3">
    <source>
        <dbReference type="PROSITE" id="PS50222"/>
    </source>
</evidence>